<evidence type="ECO:0000313" key="2">
    <source>
        <dbReference type="EMBL" id="EEN52429.1"/>
    </source>
</evidence>
<dbReference type="GeneID" id="118420410"/>
<sequence>MKVALFFLACVVVVKGQLWNPLAICNGDASCPDPNRYCCRSNTVFLGLPVCELRPHLGWPCDATLQTSCECVQRTVCYKGICTLESQVPAVTEAPVPEGSGEGV</sequence>
<reference evidence="4" key="3">
    <citation type="submission" date="2025-04" db="UniProtKB">
        <authorList>
            <consortium name="RefSeq"/>
        </authorList>
    </citation>
    <scope>IDENTIFICATION</scope>
    <source>
        <strain evidence="4">S238N-H82</strain>
        <tissue evidence="4">Testes</tissue>
    </source>
</reference>
<reference evidence="2" key="1">
    <citation type="journal article" date="2008" name="Nature">
        <title>The amphioxus genome and the evolution of the chordate karyotype.</title>
        <authorList>
            <consortium name="US DOE Joint Genome Institute (JGI-PGF)"/>
            <person name="Putnam N.H."/>
            <person name="Butts T."/>
            <person name="Ferrier D.E.K."/>
            <person name="Furlong R.F."/>
            <person name="Hellsten U."/>
            <person name="Kawashima T."/>
            <person name="Robinson-Rechavi M."/>
            <person name="Shoguchi E."/>
            <person name="Terry A."/>
            <person name="Yu J.-K."/>
            <person name="Benito-Gutierrez E.L."/>
            <person name="Dubchak I."/>
            <person name="Garcia-Fernandez J."/>
            <person name="Gibson-Brown J.J."/>
            <person name="Grigoriev I.V."/>
            <person name="Horton A.C."/>
            <person name="de Jong P.J."/>
            <person name="Jurka J."/>
            <person name="Kapitonov V.V."/>
            <person name="Kohara Y."/>
            <person name="Kuroki Y."/>
            <person name="Lindquist E."/>
            <person name="Lucas S."/>
            <person name="Osoegawa K."/>
            <person name="Pennacchio L.A."/>
            <person name="Salamov A.A."/>
            <person name="Satou Y."/>
            <person name="Sauka-Spengler T."/>
            <person name="Schmutz J."/>
            <person name="Shin-I T."/>
            <person name="Toyoda A."/>
            <person name="Bronner-Fraser M."/>
            <person name="Fujiyama A."/>
            <person name="Holland L.Z."/>
            <person name="Holland P.W.H."/>
            <person name="Satoh N."/>
            <person name="Rokhsar D.S."/>
        </authorList>
    </citation>
    <scope>NUCLEOTIDE SEQUENCE [LARGE SCALE GENOMIC DNA]</scope>
    <source>
        <strain evidence="2">S238N-H82</strain>
        <tissue evidence="2">Testes</tissue>
    </source>
</reference>
<dbReference type="InParanoid" id="C3Z572"/>
<evidence type="ECO:0000313" key="3">
    <source>
        <dbReference type="Proteomes" id="UP000001554"/>
    </source>
</evidence>
<evidence type="ECO:0000256" key="1">
    <source>
        <dbReference type="SAM" id="SignalP"/>
    </source>
</evidence>
<dbReference type="KEGG" id="bfo:118420410"/>
<gene>
    <name evidence="4" type="primary">LOC118420410</name>
    <name evidence="2" type="ORF">BRAFLDRAFT_121261</name>
</gene>
<keyword evidence="1" id="KW-0732">Signal</keyword>
<reference evidence="3" key="2">
    <citation type="journal article" date="2020" name="Nat. Ecol. Evol.">
        <title>Deeply conserved synteny resolves early events in vertebrate evolution.</title>
        <authorList>
            <person name="Simakov O."/>
            <person name="Marletaz F."/>
            <person name="Yue J.X."/>
            <person name="O'Connell B."/>
            <person name="Jenkins J."/>
            <person name="Brandt A."/>
            <person name="Calef R."/>
            <person name="Tung C.H."/>
            <person name="Huang T.K."/>
            <person name="Schmutz J."/>
            <person name="Satoh N."/>
            <person name="Yu J.K."/>
            <person name="Putnam N.H."/>
            <person name="Green R.E."/>
            <person name="Rokhsar D.S."/>
        </authorList>
    </citation>
    <scope>NUCLEOTIDE SEQUENCE [LARGE SCALE GENOMIC DNA]</scope>
    <source>
        <strain evidence="3">S238N-H82</strain>
    </source>
</reference>
<dbReference type="RefSeq" id="XP_035683080.1">
    <property type="nucleotide sequence ID" value="XM_035827187.1"/>
</dbReference>
<name>C3Z572_BRAFL</name>
<proteinExistence type="predicted"/>
<dbReference type="AlphaFoldDB" id="C3Z572"/>
<feature type="chain" id="PRO_5044729275" evidence="1">
    <location>
        <begin position="17"/>
        <end position="104"/>
    </location>
</feature>
<protein>
    <submittedName>
        <fullName evidence="4">Uncharacterized protein LOC118420410</fullName>
    </submittedName>
</protein>
<dbReference type="OMA" id="YCCRSNT"/>
<feature type="signal peptide" evidence="1">
    <location>
        <begin position="1"/>
        <end position="16"/>
    </location>
</feature>
<dbReference type="OrthoDB" id="10027961at2759"/>
<accession>C3Z572</accession>
<organism>
    <name type="scientific">Branchiostoma floridae</name>
    <name type="common">Florida lancelet</name>
    <name type="synonym">Amphioxus</name>
    <dbReference type="NCBI Taxonomy" id="7739"/>
    <lineage>
        <taxon>Eukaryota</taxon>
        <taxon>Metazoa</taxon>
        <taxon>Chordata</taxon>
        <taxon>Cephalochordata</taxon>
        <taxon>Leptocardii</taxon>
        <taxon>Amphioxiformes</taxon>
        <taxon>Branchiostomatidae</taxon>
        <taxon>Branchiostoma</taxon>
    </lineage>
</organism>
<dbReference type="EMBL" id="GG666582">
    <property type="protein sequence ID" value="EEN52429.1"/>
    <property type="molecule type" value="Genomic_DNA"/>
</dbReference>
<dbReference type="Proteomes" id="UP000001554">
    <property type="component" value="Chromosome 8"/>
</dbReference>
<evidence type="ECO:0000313" key="4">
    <source>
        <dbReference type="RefSeq" id="XP_035683080.1"/>
    </source>
</evidence>
<keyword evidence="3" id="KW-1185">Reference proteome</keyword>